<dbReference type="AlphaFoldDB" id="A0A410Q8R1"/>
<dbReference type="EMBL" id="CP035282">
    <property type="protein sequence ID" value="QAT60362.1"/>
    <property type="molecule type" value="Genomic_DNA"/>
</dbReference>
<protein>
    <recommendedName>
        <fullName evidence="3">Transcriptional regulator</fullName>
    </recommendedName>
</protein>
<reference evidence="2" key="1">
    <citation type="submission" date="2019-01" db="EMBL/GenBank/DDBJ databases">
        <title>Draft genomes of a novel of Sporanaerobacter strains.</title>
        <authorList>
            <person name="Ma S."/>
        </authorList>
    </citation>
    <scope>NUCLEOTIDE SEQUENCE [LARGE SCALE GENOMIC DNA]</scope>
    <source>
        <strain evidence="2">NJN-17</strain>
    </source>
</reference>
<evidence type="ECO:0008006" key="3">
    <source>
        <dbReference type="Google" id="ProtNLM"/>
    </source>
</evidence>
<dbReference type="KEGG" id="spoa:EQM13_01630"/>
<dbReference type="RefSeq" id="WP_128751769.1">
    <property type="nucleotide sequence ID" value="NZ_CP035282.1"/>
</dbReference>
<evidence type="ECO:0000313" key="1">
    <source>
        <dbReference type="EMBL" id="QAT60362.1"/>
    </source>
</evidence>
<dbReference type="Proteomes" id="UP000287969">
    <property type="component" value="Chromosome"/>
</dbReference>
<sequence>MAGEHTDLCKTDSVLDEMIETIRVQKKAFLMKTFVKGRISINEIAANLSLPIALVSYIKRDFLRNGFVCCDDDIISLTDLGLAV</sequence>
<keyword evidence="2" id="KW-1185">Reference proteome</keyword>
<organism evidence="1 2">
    <name type="scientific">Acidilutibacter cellobiosedens</name>
    <dbReference type="NCBI Taxonomy" id="2507161"/>
    <lineage>
        <taxon>Bacteria</taxon>
        <taxon>Bacillati</taxon>
        <taxon>Bacillota</taxon>
        <taxon>Tissierellia</taxon>
        <taxon>Tissierellales</taxon>
        <taxon>Acidilutibacteraceae</taxon>
        <taxon>Acidilutibacter</taxon>
    </lineage>
</organism>
<name>A0A410Q8R1_9FIRM</name>
<accession>A0A410Q8R1</accession>
<evidence type="ECO:0000313" key="2">
    <source>
        <dbReference type="Proteomes" id="UP000287969"/>
    </source>
</evidence>
<proteinExistence type="predicted"/>
<gene>
    <name evidence="1" type="ORF">EQM13_01630</name>
</gene>